<name>A0A5C4KUT2_PSEJE</name>
<protein>
    <submittedName>
        <fullName evidence="1">Uncharacterized protein</fullName>
    </submittedName>
</protein>
<evidence type="ECO:0000313" key="2">
    <source>
        <dbReference type="Proteomes" id="UP000306272"/>
    </source>
</evidence>
<comment type="caution">
    <text evidence="1">The sequence shown here is derived from an EMBL/GenBank/DDBJ whole genome shotgun (WGS) entry which is preliminary data.</text>
</comment>
<sequence length="60" mass="6520">MRDSIGESGFRAIIERKIEPGFFGVYQGFFASKPAPTGECIPNVGAGLLAKRPAQTPQYF</sequence>
<gene>
    <name evidence="1" type="ORF">FHG55_21240</name>
</gene>
<keyword evidence="2" id="KW-1185">Reference proteome</keyword>
<dbReference type="Proteomes" id="UP000306272">
    <property type="component" value="Unassembled WGS sequence"/>
</dbReference>
<accession>A0A5C4KUT2</accession>
<dbReference type="AlphaFoldDB" id="A0A5C4KUT2"/>
<reference evidence="1" key="1">
    <citation type="submission" date="2019-06" db="EMBL/GenBank/DDBJ databases">
        <title>Pseudomonas-derived Butenolides : (Bio)synthesis of Styrolides.</title>
        <authorList>
            <person name="Klapper M."/>
            <person name="Chowdhury S."/>
            <person name="Stallforth P."/>
        </authorList>
    </citation>
    <scope>NUCLEOTIDE SEQUENCE [LARGE SCALE GENOMIC DNA]</scope>
    <source>
        <strain evidence="1">EC-S101</strain>
    </source>
</reference>
<organism evidence="1 2">
    <name type="scientific">Pseudomonas jessenii</name>
    <dbReference type="NCBI Taxonomy" id="77298"/>
    <lineage>
        <taxon>Bacteria</taxon>
        <taxon>Pseudomonadati</taxon>
        <taxon>Pseudomonadota</taxon>
        <taxon>Gammaproteobacteria</taxon>
        <taxon>Pseudomonadales</taxon>
        <taxon>Pseudomonadaceae</taxon>
        <taxon>Pseudomonas</taxon>
    </lineage>
</organism>
<dbReference type="EMBL" id="VDDB01000015">
    <property type="protein sequence ID" value="TNB92823.1"/>
    <property type="molecule type" value="Genomic_DNA"/>
</dbReference>
<evidence type="ECO:0000313" key="1">
    <source>
        <dbReference type="EMBL" id="TNB92823.1"/>
    </source>
</evidence>
<proteinExistence type="predicted"/>